<dbReference type="InterPro" id="IPR043128">
    <property type="entry name" value="Rev_trsase/Diguanyl_cyclase"/>
</dbReference>
<dbReference type="NCBIfam" id="TIGR00254">
    <property type="entry name" value="GGDEF"/>
    <property type="match status" value="1"/>
</dbReference>
<dbReference type="SUPFAM" id="SSF141868">
    <property type="entry name" value="EAL domain-like"/>
    <property type="match status" value="1"/>
</dbReference>
<comment type="caution">
    <text evidence="3">The sequence shown here is derived from an EMBL/GenBank/DDBJ whole genome shotgun (WGS) entry which is preliminary data.</text>
</comment>
<feature type="domain" description="GGDEF" evidence="2">
    <location>
        <begin position="207"/>
        <end position="341"/>
    </location>
</feature>
<protein>
    <submittedName>
        <fullName evidence="3">Phosphodiesterase</fullName>
    </submittedName>
</protein>
<sequence>MLDSNAAMMQHPININNINEIFMTVRNYIAEGYFMPLLKDDRKVVKALDLNYELSQNISKVPIKSQLQDLINMLIEGKGCKDFPSYEQCKMTTIYNSPEFKIYFTDNNDISMIERHHLRVHRSVLNLSYFLENKEYFYAHTVYMSIMENIMILRDFILKRVNEFHIKTMASEIDIIKNRDKLTGLYSKDRFLIELEDIIIQSDFNRAGFLIIGLNIDSFKFINDSLGYQIGNEFLLRFSNVLKYSFKQTDIISRFGKDEFFIVLSGFTDENSIILRLKNMFKQQYKQFTLKEIPISFSVSGGVYLYKSGSKITSTDIISKVEETIKWVKELGGNNIMNYNEIYKHAEERNKKIELKNYLLTAIKEDRIVPVFQPIINLGNNGSNNKHWNINKYEALMRIEDENGDLILPYEYIKIAEEFSFIENIDLIMIEKSLKLVKNEGNGNIILNLNISGKELDSLDFINKAEKLVKDSGIPPKNIIFEVTETAAINDIESAARFIKTLKSKGFKFALDDFGIGFETVQNFVSILYN</sequence>
<dbReference type="GO" id="GO:0071111">
    <property type="term" value="F:cyclic-guanylate-specific phosphodiesterase activity"/>
    <property type="evidence" value="ECO:0007669"/>
    <property type="project" value="InterPro"/>
</dbReference>
<dbReference type="CDD" id="cd01948">
    <property type="entry name" value="EAL"/>
    <property type="match status" value="1"/>
</dbReference>
<dbReference type="PROSITE" id="PS50887">
    <property type="entry name" value="GGDEF"/>
    <property type="match status" value="1"/>
</dbReference>
<evidence type="ECO:0000313" key="3">
    <source>
        <dbReference type="EMBL" id="RZD17743.1"/>
    </source>
</evidence>
<dbReference type="EMBL" id="SGBB01000024">
    <property type="protein sequence ID" value="RZD17743.1"/>
    <property type="molecule type" value="Genomic_DNA"/>
</dbReference>
<dbReference type="Gene3D" id="3.30.70.270">
    <property type="match status" value="1"/>
</dbReference>
<dbReference type="Proteomes" id="UP000319296">
    <property type="component" value="Unassembled WGS sequence"/>
</dbReference>
<evidence type="ECO:0000259" key="1">
    <source>
        <dbReference type="PROSITE" id="PS50883"/>
    </source>
</evidence>
<dbReference type="Pfam" id="PF00990">
    <property type="entry name" value="GGDEF"/>
    <property type="match status" value="1"/>
</dbReference>
<dbReference type="CDD" id="cd01949">
    <property type="entry name" value="GGDEF"/>
    <property type="match status" value="1"/>
</dbReference>
<organism evidence="3 4">
    <name type="scientific">Candidatus Acididesulfobacter diazotrophicus</name>
    <dbReference type="NCBI Taxonomy" id="2597226"/>
    <lineage>
        <taxon>Bacteria</taxon>
        <taxon>Deltaproteobacteria</taxon>
        <taxon>Candidatus Acidulodesulfobacterales</taxon>
        <taxon>Candidatus Acididesulfobacter</taxon>
    </lineage>
</organism>
<dbReference type="InterPro" id="IPR035919">
    <property type="entry name" value="EAL_sf"/>
</dbReference>
<dbReference type="InterPro" id="IPR000160">
    <property type="entry name" value="GGDEF_dom"/>
</dbReference>
<feature type="domain" description="EAL" evidence="1">
    <location>
        <begin position="352"/>
        <end position="530"/>
    </location>
</feature>
<accession>A0A519BKF2</accession>
<dbReference type="InterPro" id="IPR001633">
    <property type="entry name" value="EAL_dom"/>
</dbReference>
<proteinExistence type="predicted"/>
<dbReference type="SUPFAM" id="SSF55073">
    <property type="entry name" value="Nucleotide cyclase"/>
    <property type="match status" value="1"/>
</dbReference>
<dbReference type="SMART" id="SM00267">
    <property type="entry name" value="GGDEF"/>
    <property type="match status" value="1"/>
</dbReference>
<dbReference type="PROSITE" id="PS50883">
    <property type="entry name" value="EAL"/>
    <property type="match status" value="1"/>
</dbReference>
<dbReference type="PANTHER" id="PTHR33121:SF71">
    <property type="entry name" value="OXYGEN SENSOR PROTEIN DOSP"/>
    <property type="match status" value="1"/>
</dbReference>
<dbReference type="InterPro" id="IPR050706">
    <property type="entry name" value="Cyclic-di-GMP_PDE-like"/>
</dbReference>
<evidence type="ECO:0000259" key="2">
    <source>
        <dbReference type="PROSITE" id="PS50887"/>
    </source>
</evidence>
<gene>
    <name evidence="3" type="ORF">EVG15_09720</name>
</gene>
<dbReference type="InterPro" id="IPR029787">
    <property type="entry name" value="Nucleotide_cyclase"/>
</dbReference>
<dbReference type="Gene3D" id="3.20.20.450">
    <property type="entry name" value="EAL domain"/>
    <property type="match status" value="1"/>
</dbReference>
<dbReference type="SMART" id="SM00052">
    <property type="entry name" value="EAL"/>
    <property type="match status" value="1"/>
</dbReference>
<evidence type="ECO:0000313" key="4">
    <source>
        <dbReference type="Proteomes" id="UP000319296"/>
    </source>
</evidence>
<dbReference type="AlphaFoldDB" id="A0A519BKF2"/>
<dbReference type="PANTHER" id="PTHR33121">
    <property type="entry name" value="CYCLIC DI-GMP PHOSPHODIESTERASE PDEF"/>
    <property type="match status" value="1"/>
</dbReference>
<name>A0A519BKF2_9DELT</name>
<reference evidence="3 4" key="1">
    <citation type="journal article" date="2019" name="ISME J.">
        <title>Insights into ecological role of a new deltaproteobacterial order Candidatus Acidulodesulfobacterales by metagenomics and metatranscriptomics.</title>
        <authorList>
            <person name="Tan S."/>
            <person name="Liu J."/>
            <person name="Fang Y."/>
            <person name="Hedlund B.P."/>
            <person name="Lian Z.H."/>
            <person name="Huang L.Y."/>
            <person name="Li J.T."/>
            <person name="Huang L.N."/>
            <person name="Li W.J."/>
            <person name="Jiang H.C."/>
            <person name="Dong H.L."/>
            <person name="Shu W.S."/>
        </authorList>
    </citation>
    <scope>NUCLEOTIDE SEQUENCE [LARGE SCALE GENOMIC DNA]</scope>
    <source>
        <strain evidence="3">AP1</strain>
    </source>
</reference>
<dbReference type="Pfam" id="PF00563">
    <property type="entry name" value="EAL"/>
    <property type="match status" value="1"/>
</dbReference>